<dbReference type="Proteomes" id="UP001341135">
    <property type="component" value="Chromosome"/>
</dbReference>
<dbReference type="InterPro" id="IPR007366">
    <property type="entry name" value="DUF432"/>
</dbReference>
<dbReference type="Pfam" id="PF04254">
    <property type="entry name" value="DUF432"/>
    <property type="match status" value="1"/>
</dbReference>
<organism evidence="1 2">
    <name type="scientific">Pyrodictium abyssi</name>
    <dbReference type="NCBI Taxonomy" id="54256"/>
    <lineage>
        <taxon>Archaea</taxon>
        <taxon>Thermoproteota</taxon>
        <taxon>Thermoprotei</taxon>
        <taxon>Desulfurococcales</taxon>
        <taxon>Pyrodictiaceae</taxon>
        <taxon>Pyrodictium</taxon>
    </lineage>
</organism>
<accession>A0ABM8J0A2</accession>
<sequence>MPCDDVYVYPVAPVFYPEYLTSYIMMRLREPVVIRDGGEEEFWARLEFDVAVVVGSRDTGYEVVDVFPSSGVGKYALYGSPSRGIIARFVPVEVLYEPLEEPCKALVRVTVHNRSIRSIRLSRIVFPAQPFNLYYDDDGRVVGSSLYVAVTSPFTAVVSLREPSLPDGFRKTPRLLGQKGGVSVQTRWSQSFVMSYGL</sequence>
<proteinExistence type="predicted"/>
<dbReference type="EMBL" id="AP028907">
    <property type="protein sequence ID" value="BES82153.1"/>
    <property type="molecule type" value="Genomic_DNA"/>
</dbReference>
<evidence type="ECO:0000313" key="1">
    <source>
        <dbReference type="EMBL" id="BES82153.1"/>
    </source>
</evidence>
<evidence type="ECO:0008006" key="3">
    <source>
        <dbReference type="Google" id="ProtNLM"/>
    </source>
</evidence>
<keyword evidence="2" id="KW-1185">Reference proteome</keyword>
<name>A0ABM8J0A2_9CREN</name>
<reference evidence="1 2" key="1">
    <citation type="submission" date="2023-09" db="EMBL/GenBank/DDBJ databases">
        <title>Pyrofollis japonicus gen. nov. sp. nov., a novel member of the family Pyrodictiaceae isolated from the Iheya North hydrothermal field.</title>
        <authorList>
            <person name="Miyazaki U."/>
            <person name="Sanari M."/>
            <person name="Tame A."/>
            <person name="Kitajima M."/>
            <person name="Okamoto A."/>
            <person name="Sawayama S."/>
            <person name="Miyazaki J."/>
            <person name="Takai K."/>
            <person name="Nakagawa S."/>
        </authorList>
    </citation>
    <scope>NUCLEOTIDE SEQUENCE [LARGE SCALE GENOMIC DNA]</scope>
    <source>
        <strain evidence="1 2">AV2</strain>
    </source>
</reference>
<evidence type="ECO:0000313" key="2">
    <source>
        <dbReference type="Proteomes" id="UP001341135"/>
    </source>
</evidence>
<protein>
    <recommendedName>
        <fullName evidence="3">DUF432 domain-containing protein</fullName>
    </recommendedName>
</protein>
<gene>
    <name evidence="1" type="ORF">PABY_17200</name>
</gene>